<dbReference type="CDD" id="cd18873">
    <property type="entry name" value="NUDIX_NadM_like"/>
    <property type="match status" value="1"/>
</dbReference>
<dbReference type="SUPFAM" id="SSF46785">
    <property type="entry name" value="Winged helix' DNA-binding domain"/>
    <property type="match status" value="1"/>
</dbReference>
<dbReference type="EMBL" id="FONW01000007">
    <property type="protein sequence ID" value="SFF48905.1"/>
    <property type="molecule type" value="Genomic_DNA"/>
</dbReference>
<reference evidence="2 3" key="1">
    <citation type="submission" date="2016-10" db="EMBL/GenBank/DDBJ databases">
        <authorList>
            <person name="de Groot N.N."/>
        </authorList>
    </citation>
    <scope>NUCLEOTIDE SEQUENCE [LARGE SCALE GENOMIC DNA]</scope>
    <source>
        <strain evidence="2 3">CGMCC 1.9156</strain>
    </source>
</reference>
<dbReference type="InterPro" id="IPR054105">
    <property type="entry name" value="WHD_NrtR"/>
</dbReference>
<evidence type="ECO:0000259" key="1">
    <source>
        <dbReference type="PROSITE" id="PS51462"/>
    </source>
</evidence>
<organism evidence="2 3">
    <name type="scientific">Sunxiuqinia elliptica</name>
    <dbReference type="NCBI Taxonomy" id="655355"/>
    <lineage>
        <taxon>Bacteria</taxon>
        <taxon>Pseudomonadati</taxon>
        <taxon>Bacteroidota</taxon>
        <taxon>Bacteroidia</taxon>
        <taxon>Marinilabiliales</taxon>
        <taxon>Prolixibacteraceae</taxon>
        <taxon>Sunxiuqinia</taxon>
    </lineage>
</organism>
<dbReference type="InterPro" id="IPR036388">
    <property type="entry name" value="WH-like_DNA-bd_sf"/>
</dbReference>
<dbReference type="AlphaFoldDB" id="A0A1I2J2K7"/>
<feature type="domain" description="Nudix hydrolase" evidence="1">
    <location>
        <begin position="7"/>
        <end position="139"/>
    </location>
</feature>
<accession>A0A1I2J2K7</accession>
<dbReference type="Gene3D" id="3.90.79.10">
    <property type="entry name" value="Nucleoside Triphosphate Pyrophosphohydrolase"/>
    <property type="match status" value="1"/>
</dbReference>
<sequence>MLYKHPKHYLAVDCVIFGYQDGELKLLIYPRSFEPAKGSWSLPGGFVQESESAEKAARRVLKKTTGLEDIFMEEVAVFSEPDREELARVVSVAYYALVRTDDYHLEQLKHFGAEWCPIVDLPELIFDHAKMVQSALLKLQQKASFDLIGAALLPELFTLTELRCLYEAIFQREFDPGNFRKKILSLGLLKKSDKKDPKGSKKGAFLYAYSEKKSEETSKERIVKL</sequence>
<keyword evidence="3" id="KW-1185">Reference proteome</keyword>
<dbReference type="Pfam" id="PF21906">
    <property type="entry name" value="WHD_NrtR"/>
    <property type="match status" value="1"/>
</dbReference>
<dbReference type="InterPro" id="IPR000086">
    <property type="entry name" value="NUDIX_hydrolase_dom"/>
</dbReference>
<dbReference type="Proteomes" id="UP000198964">
    <property type="component" value="Unassembled WGS sequence"/>
</dbReference>
<dbReference type="RefSeq" id="WP_093920501.1">
    <property type="nucleotide sequence ID" value="NZ_FONW01000007.1"/>
</dbReference>
<dbReference type="Gene3D" id="1.10.10.10">
    <property type="entry name" value="Winged helix-like DNA-binding domain superfamily/Winged helix DNA-binding domain"/>
    <property type="match status" value="1"/>
</dbReference>
<evidence type="ECO:0000313" key="3">
    <source>
        <dbReference type="Proteomes" id="UP000198964"/>
    </source>
</evidence>
<proteinExistence type="predicted"/>
<dbReference type="STRING" id="655355.SAMN05216283_107166"/>
<name>A0A1I2J2K7_9BACT</name>
<dbReference type="SUPFAM" id="SSF55811">
    <property type="entry name" value="Nudix"/>
    <property type="match status" value="1"/>
</dbReference>
<dbReference type="PANTHER" id="PTHR43736:SF4">
    <property type="entry name" value="SLR1690 PROTEIN"/>
    <property type="match status" value="1"/>
</dbReference>
<dbReference type="Pfam" id="PF00293">
    <property type="entry name" value="NUDIX"/>
    <property type="match status" value="1"/>
</dbReference>
<dbReference type="PANTHER" id="PTHR43736">
    <property type="entry name" value="ADP-RIBOSE PYROPHOSPHATASE"/>
    <property type="match status" value="1"/>
</dbReference>
<protein>
    <submittedName>
        <fullName evidence="2">ADP-ribose pyrophosphatase YjhB, NUDIX family</fullName>
    </submittedName>
</protein>
<dbReference type="PROSITE" id="PS51462">
    <property type="entry name" value="NUDIX"/>
    <property type="match status" value="1"/>
</dbReference>
<dbReference type="InterPro" id="IPR015797">
    <property type="entry name" value="NUDIX_hydrolase-like_dom_sf"/>
</dbReference>
<evidence type="ECO:0000313" key="2">
    <source>
        <dbReference type="EMBL" id="SFF48905.1"/>
    </source>
</evidence>
<dbReference type="InterPro" id="IPR036390">
    <property type="entry name" value="WH_DNA-bd_sf"/>
</dbReference>
<gene>
    <name evidence="2" type="ORF">SAMN05216283_107166</name>
</gene>